<dbReference type="AlphaFoldDB" id="A0AAV7S7R2"/>
<gene>
    <name evidence="2" type="ORF">NDU88_001127</name>
</gene>
<name>A0AAV7S7R2_PLEWA</name>
<evidence type="ECO:0000256" key="1">
    <source>
        <dbReference type="SAM" id="MobiDB-lite"/>
    </source>
</evidence>
<reference evidence="2" key="1">
    <citation type="journal article" date="2022" name="bioRxiv">
        <title>Sequencing and chromosome-scale assembly of the giantPleurodeles waltlgenome.</title>
        <authorList>
            <person name="Brown T."/>
            <person name="Elewa A."/>
            <person name="Iarovenko S."/>
            <person name="Subramanian E."/>
            <person name="Araus A.J."/>
            <person name="Petzold A."/>
            <person name="Susuki M."/>
            <person name="Suzuki K.-i.T."/>
            <person name="Hayashi T."/>
            <person name="Toyoda A."/>
            <person name="Oliveira C."/>
            <person name="Osipova E."/>
            <person name="Leigh N.D."/>
            <person name="Simon A."/>
            <person name="Yun M.H."/>
        </authorList>
    </citation>
    <scope>NUCLEOTIDE SEQUENCE</scope>
    <source>
        <strain evidence="2">20211129_DDA</strain>
        <tissue evidence="2">Liver</tissue>
    </source>
</reference>
<organism evidence="2 3">
    <name type="scientific">Pleurodeles waltl</name>
    <name type="common">Iberian ribbed newt</name>
    <dbReference type="NCBI Taxonomy" id="8319"/>
    <lineage>
        <taxon>Eukaryota</taxon>
        <taxon>Metazoa</taxon>
        <taxon>Chordata</taxon>
        <taxon>Craniata</taxon>
        <taxon>Vertebrata</taxon>
        <taxon>Euteleostomi</taxon>
        <taxon>Amphibia</taxon>
        <taxon>Batrachia</taxon>
        <taxon>Caudata</taxon>
        <taxon>Salamandroidea</taxon>
        <taxon>Salamandridae</taxon>
        <taxon>Pleurodelinae</taxon>
        <taxon>Pleurodeles</taxon>
    </lineage>
</organism>
<feature type="region of interest" description="Disordered" evidence="1">
    <location>
        <begin position="97"/>
        <end position="119"/>
    </location>
</feature>
<evidence type="ECO:0000313" key="2">
    <source>
        <dbReference type="EMBL" id="KAJ1160632.1"/>
    </source>
</evidence>
<protein>
    <submittedName>
        <fullName evidence="2">Uncharacterized protein</fullName>
    </submittedName>
</protein>
<dbReference type="EMBL" id="JANPWB010000008">
    <property type="protein sequence ID" value="KAJ1160632.1"/>
    <property type="molecule type" value="Genomic_DNA"/>
</dbReference>
<accession>A0AAV7S7R2</accession>
<sequence>MEGGVRGLTATMPEGDEAQSDVPSLKEIMAAIKDLKGTTALKLDVVMIDVALLLVDYQKMQKVAATELNVATLQVSVSSLEEKVLWFKKEQTSMAAKLDDQEGRTRHNNNWVGGKGPNRTRQRRTLLEVKKALREVELEDMMLLPTRLRALANGKSWYFNTLEEVWNWLEGWCVVKKKEETQGQ</sequence>
<keyword evidence="3" id="KW-1185">Reference proteome</keyword>
<feature type="region of interest" description="Disordered" evidence="1">
    <location>
        <begin position="1"/>
        <end position="21"/>
    </location>
</feature>
<comment type="caution">
    <text evidence="2">The sequence shown here is derived from an EMBL/GenBank/DDBJ whole genome shotgun (WGS) entry which is preliminary data.</text>
</comment>
<evidence type="ECO:0000313" key="3">
    <source>
        <dbReference type="Proteomes" id="UP001066276"/>
    </source>
</evidence>
<dbReference type="Proteomes" id="UP001066276">
    <property type="component" value="Chromosome 4_2"/>
</dbReference>
<proteinExistence type="predicted"/>